<dbReference type="Proteomes" id="UP000001203">
    <property type="component" value="Chromosome circular"/>
</dbReference>
<protein>
    <submittedName>
        <fullName evidence="1">Uncharacterized protein</fullName>
    </submittedName>
</protein>
<gene>
    <name evidence="1" type="ordered locus">cce_3802</name>
</gene>
<accession>B1WNX1</accession>
<organism evidence="1 2">
    <name type="scientific">Crocosphaera subtropica (strain ATCC 51142 / BH68)</name>
    <name type="common">Cyanothece sp. (strain ATCC 51142)</name>
    <dbReference type="NCBI Taxonomy" id="43989"/>
    <lineage>
        <taxon>Bacteria</taxon>
        <taxon>Bacillati</taxon>
        <taxon>Cyanobacteriota</taxon>
        <taxon>Cyanophyceae</taxon>
        <taxon>Oscillatoriophycideae</taxon>
        <taxon>Chroococcales</taxon>
        <taxon>Aphanothecaceae</taxon>
        <taxon>Crocosphaera</taxon>
        <taxon>Crocosphaera subtropica</taxon>
    </lineage>
</organism>
<evidence type="ECO:0000313" key="1">
    <source>
        <dbReference type="EMBL" id="ACB53150.1"/>
    </source>
</evidence>
<dbReference type="EMBL" id="CP000806">
    <property type="protein sequence ID" value="ACB53150.1"/>
    <property type="molecule type" value="Genomic_DNA"/>
</dbReference>
<reference evidence="1 2" key="1">
    <citation type="journal article" date="2008" name="Proc. Natl. Acad. Sci. U.S.A.">
        <title>The genome of Cyanothece 51142, a unicellular diazotrophic cyanobacterium important in the marine nitrogen cycle.</title>
        <authorList>
            <person name="Welsh E.A."/>
            <person name="Liberton M."/>
            <person name="Stoeckel J."/>
            <person name="Loh T."/>
            <person name="Elvitigala T."/>
            <person name="Wang C."/>
            <person name="Wollam A."/>
            <person name="Fulton R.S."/>
            <person name="Clifton S.W."/>
            <person name="Jacobs J.M."/>
            <person name="Aurora R."/>
            <person name="Ghosh B.K."/>
            <person name="Sherman L.A."/>
            <person name="Smith R.D."/>
            <person name="Wilson R.K."/>
            <person name="Pakrasi H.B."/>
        </authorList>
    </citation>
    <scope>NUCLEOTIDE SEQUENCE [LARGE SCALE GENOMIC DNA]</scope>
    <source>
        <strain evidence="2">ATCC 51142 / BH68</strain>
    </source>
</reference>
<dbReference type="KEGG" id="cyt:cce_3802"/>
<name>B1WNX1_CROS5</name>
<evidence type="ECO:0000313" key="2">
    <source>
        <dbReference type="Proteomes" id="UP000001203"/>
    </source>
</evidence>
<proteinExistence type="predicted"/>
<sequence>MEERKALTPTSIEGIFTITPEETIPPEVMDKAIIGKYFLEKALGKEVNVNLTYGEVKMVGGDRSAWWFDIVSYKHYLISQKGKIPTEHKFKYLNAGYSGVSVNTIYRRGMNGKTIVGTIETEEE</sequence>
<keyword evidence="2" id="KW-1185">Reference proteome</keyword>
<dbReference type="RefSeq" id="WP_009545044.1">
    <property type="nucleotide sequence ID" value="NC_010546.1"/>
</dbReference>
<dbReference type="HOGENOM" id="CLU_2000109_0_0_3"/>
<dbReference type="STRING" id="43989.cce_3802"/>
<dbReference type="OrthoDB" id="9934759at2"/>
<dbReference type="AlphaFoldDB" id="B1WNX1"/>